<dbReference type="PANTHER" id="PTHR24320">
    <property type="entry name" value="RETINOL DEHYDROGENASE"/>
    <property type="match status" value="1"/>
</dbReference>
<name>A0A3F3QGP6_9EURO</name>
<dbReference type="SUPFAM" id="SSF52833">
    <property type="entry name" value="Thioredoxin-like"/>
    <property type="match status" value="1"/>
</dbReference>
<feature type="compositionally biased region" description="Acidic residues" evidence="4">
    <location>
        <begin position="673"/>
        <end position="682"/>
    </location>
</feature>
<dbReference type="SUPFAM" id="SSF51735">
    <property type="entry name" value="NAD(P)-binding Rossmann-fold domains"/>
    <property type="match status" value="1"/>
</dbReference>
<feature type="region of interest" description="Disordered" evidence="4">
    <location>
        <begin position="621"/>
        <end position="692"/>
    </location>
</feature>
<dbReference type="SFLD" id="SFLDS00019">
    <property type="entry name" value="Glutathione_Transferase_(cytos"/>
    <property type="match status" value="1"/>
</dbReference>
<reference evidence="7 8" key="1">
    <citation type="submission" date="2018-07" db="EMBL/GenBank/DDBJ databases">
        <title>The genomes of Aspergillus section Nigri reveals drivers in fungal speciation.</title>
        <authorList>
            <consortium name="DOE Joint Genome Institute"/>
            <person name="Vesth T.C."/>
            <person name="Nybo J."/>
            <person name="Theobald S."/>
            <person name="Brandl J."/>
            <person name="Frisvad J.C."/>
            <person name="Nielsen K.F."/>
            <person name="Lyhne E.K."/>
            <person name="Kogle M.E."/>
            <person name="Kuo A."/>
            <person name="Riley R."/>
            <person name="Clum A."/>
            <person name="Nolan M."/>
            <person name="Lipzen A."/>
            <person name="Salamov A."/>
            <person name="Henrissat B."/>
            <person name="Wiebenga A."/>
            <person name="De vries R.P."/>
            <person name="Grigoriev I.V."/>
            <person name="Mortensen U.H."/>
            <person name="Andersen M.R."/>
            <person name="Baker S.E."/>
        </authorList>
    </citation>
    <scope>NUCLEOTIDE SEQUENCE [LARGE SCALE GENOMIC DNA]</scope>
    <source>
        <strain evidence="7 8">CBS 139.54b</strain>
    </source>
</reference>
<comment type="similarity">
    <text evidence="1">Belongs to the short-chain dehydrogenases/reductases (SDR) family.</text>
</comment>
<dbReference type="GO" id="GO:0016491">
    <property type="term" value="F:oxidoreductase activity"/>
    <property type="evidence" value="ECO:0007669"/>
    <property type="project" value="UniProtKB-KW"/>
</dbReference>
<dbReference type="InterPro" id="IPR036282">
    <property type="entry name" value="Glutathione-S-Trfase_C_sf"/>
</dbReference>
<accession>A0A3F3QGP6</accession>
<dbReference type="SFLD" id="SFLDG00358">
    <property type="entry name" value="Main_(cytGST)"/>
    <property type="match status" value="1"/>
</dbReference>
<dbReference type="InterPro" id="IPR004046">
    <property type="entry name" value="GST_C"/>
</dbReference>
<evidence type="ECO:0000259" key="5">
    <source>
        <dbReference type="PROSITE" id="PS50404"/>
    </source>
</evidence>
<evidence type="ECO:0000256" key="2">
    <source>
        <dbReference type="ARBA" id="ARBA00022857"/>
    </source>
</evidence>
<evidence type="ECO:0000313" key="8">
    <source>
        <dbReference type="Proteomes" id="UP000253729"/>
    </source>
</evidence>
<evidence type="ECO:0000256" key="4">
    <source>
        <dbReference type="SAM" id="MobiDB-lite"/>
    </source>
</evidence>
<dbReference type="SUPFAM" id="SSF47616">
    <property type="entry name" value="GST C-terminal domain-like"/>
    <property type="match status" value="1"/>
</dbReference>
<dbReference type="RefSeq" id="XP_026631465.1">
    <property type="nucleotide sequence ID" value="XM_026768622.1"/>
</dbReference>
<gene>
    <name evidence="7" type="ORF">BDQ94DRAFT_156413</name>
</gene>
<dbReference type="Proteomes" id="UP000253729">
    <property type="component" value="Unassembled WGS sequence"/>
</dbReference>
<feature type="compositionally biased region" description="Basic and acidic residues" evidence="4">
    <location>
        <begin position="659"/>
        <end position="672"/>
    </location>
</feature>
<dbReference type="Gene3D" id="3.40.50.720">
    <property type="entry name" value="NAD(P)-binding Rossmann-like Domain"/>
    <property type="match status" value="1"/>
</dbReference>
<feature type="domain" description="GST C-terminal" evidence="6">
    <location>
        <begin position="406"/>
        <end position="546"/>
    </location>
</feature>
<feature type="region of interest" description="Disordered" evidence="4">
    <location>
        <begin position="586"/>
        <end position="608"/>
    </location>
</feature>
<evidence type="ECO:0000256" key="1">
    <source>
        <dbReference type="ARBA" id="ARBA00006484"/>
    </source>
</evidence>
<protein>
    <submittedName>
        <fullName evidence="7">Short-chain dehydrogenase/reductase</fullName>
    </submittedName>
</protein>
<dbReference type="STRING" id="1341132.A0A3F3QGP6"/>
<organism evidence="7 8">
    <name type="scientific">Aspergillus welwitschiae</name>
    <dbReference type="NCBI Taxonomy" id="1341132"/>
    <lineage>
        <taxon>Eukaryota</taxon>
        <taxon>Fungi</taxon>
        <taxon>Dikarya</taxon>
        <taxon>Ascomycota</taxon>
        <taxon>Pezizomycotina</taxon>
        <taxon>Eurotiomycetes</taxon>
        <taxon>Eurotiomycetidae</taxon>
        <taxon>Eurotiales</taxon>
        <taxon>Aspergillaceae</taxon>
        <taxon>Aspergillus</taxon>
        <taxon>Aspergillus subgen. Circumdati</taxon>
    </lineage>
</organism>
<dbReference type="AlphaFoldDB" id="A0A3F3QGP6"/>
<proteinExistence type="inferred from homology"/>
<dbReference type="InterPro" id="IPR036249">
    <property type="entry name" value="Thioredoxin-like_sf"/>
</dbReference>
<sequence>MSYTAVHANPQGPGDARPTALQIVQDSNMQNQLKGKVAVVTGVSSGLGVETVRALAATGATLYLTARDLSKARTALGDIFQPETMELVQMDQASLSSVRWAAEFILSKTTKVNILIGNAGIMAVPDLQLTEDGYEVQFATNHLAHFLLFNLLKSALLAGSSPEFHSRVVLVSSSGHRVHGINEPDNYQFQKGGYHPLVAYGQSKTANIYMASEIERRYGGQGLHGLSLHPGIIATGLGRYLSEEQIQALLSDETVGRVAKSTEQGAATTLWAAVGREWEGKGGKYLADCALAEDKEYDGHVGRTIVSYTYWPEGEERLWRDSLEMVIVILEELNIPYKINSFGFEDVKKPPFISINPNGRVPAIQDPNTPNPTNPNHPFTLWESGAIIQYLIDLYDPTHILSYPPSTPEKHLLNQYLQFQMSGQGPYYGQCGWFSVLSPQKLPVAITRYQAEVHRILSVLNTILEGRTWLVGEKCTYADLAFLPWNCQLEMLIPKDSEDEGGILDPYPWVKAWHERMEGRESWKRAMVLREKLTREQGLGRNGMPEGVSDIGEYEEFIRRKEEEGGERIDEEEGVLGCVGVRSMSGYQKSQGKQGEKDGEEEERWDEQTGVLGCVGFRSIGENQEKEARQEDGKEKEEERWDEDTGVLGCIGVGNLGGYREKQQGQGERREQEQEDRWDEDTGVLGCSKIGH</sequence>
<evidence type="ECO:0000313" key="7">
    <source>
        <dbReference type="EMBL" id="RDH38443.1"/>
    </source>
</evidence>
<dbReference type="Pfam" id="PF13409">
    <property type="entry name" value="GST_N_2"/>
    <property type="match status" value="1"/>
</dbReference>
<evidence type="ECO:0000256" key="3">
    <source>
        <dbReference type="ARBA" id="ARBA00023002"/>
    </source>
</evidence>
<feature type="compositionally biased region" description="Basic and acidic residues" evidence="4">
    <location>
        <begin position="623"/>
        <end position="639"/>
    </location>
</feature>
<dbReference type="PROSITE" id="PS50405">
    <property type="entry name" value="GST_CTER"/>
    <property type="match status" value="1"/>
</dbReference>
<dbReference type="Pfam" id="PF00106">
    <property type="entry name" value="adh_short"/>
    <property type="match status" value="1"/>
</dbReference>
<dbReference type="GeneID" id="38136978"/>
<dbReference type="InterPro" id="IPR036291">
    <property type="entry name" value="NAD(P)-bd_dom_sf"/>
</dbReference>
<dbReference type="InterPro" id="IPR010987">
    <property type="entry name" value="Glutathione-S-Trfase_C-like"/>
</dbReference>
<dbReference type="InterPro" id="IPR040079">
    <property type="entry name" value="Glutathione_S-Trfase"/>
</dbReference>
<dbReference type="Pfam" id="PF00043">
    <property type="entry name" value="GST_C"/>
    <property type="match status" value="1"/>
</dbReference>
<keyword evidence="3" id="KW-0560">Oxidoreductase</keyword>
<keyword evidence="8" id="KW-1185">Reference proteome</keyword>
<dbReference type="EMBL" id="KZ852033">
    <property type="protein sequence ID" value="RDH38443.1"/>
    <property type="molecule type" value="Genomic_DNA"/>
</dbReference>
<feature type="domain" description="GST N-terminal" evidence="5">
    <location>
        <begin position="303"/>
        <end position="399"/>
    </location>
</feature>
<keyword evidence="2" id="KW-0521">NADP</keyword>
<dbReference type="PROSITE" id="PS50404">
    <property type="entry name" value="GST_NTER"/>
    <property type="match status" value="1"/>
</dbReference>
<dbReference type="PANTHER" id="PTHR24320:SF272">
    <property type="entry name" value="NAD(P)-BINDING ROSSMANN-FOLD SUPERFAMILY PROTEIN"/>
    <property type="match status" value="1"/>
</dbReference>
<dbReference type="InterPro" id="IPR002347">
    <property type="entry name" value="SDR_fam"/>
</dbReference>
<evidence type="ECO:0000259" key="6">
    <source>
        <dbReference type="PROSITE" id="PS50405"/>
    </source>
</evidence>
<dbReference type="Gene3D" id="1.20.1050.130">
    <property type="match status" value="1"/>
</dbReference>
<dbReference type="InterPro" id="IPR004045">
    <property type="entry name" value="Glutathione_S-Trfase_N"/>
</dbReference>
<dbReference type="PRINTS" id="PR00081">
    <property type="entry name" value="GDHRDH"/>
</dbReference>